<evidence type="ECO:0000313" key="13">
    <source>
        <dbReference type="Proteomes" id="UP001162800"/>
    </source>
</evidence>
<evidence type="ECO:0000256" key="4">
    <source>
        <dbReference type="ARBA" id="ARBA00016507"/>
    </source>
</evidence>
<dbReference type="InterPro" id="IPR051472">
    <property type="entry name" value="T3SS_Stator/FliH"/>
</dbReference>
<keyword evidence="13" id="KW-1185">Reference proteome</keyword>
<dbReference type="RefSeq" id="WP_231043200.1">
    <property type="nucleotide sequence ID" value="NZ_CP106881.1"/>
</dbReference>
<evidence type="ECO:0000256" key="3">
    <source>
        <dbReference type="ARBA" id="ARBA00006602"/>
    </source>
</evidence>
<evidence type="ECO:0000256" key="8">
    <source>
        <dbReference type="ARBA" id="ARBA00022927"/>
    </source>
</evidence>
<dbReference type="PANTHER" id="PTHR34982">
    <property type="entry name" value="YOP PROTEINS TRANSLOCATION PROTEIN L"/>
    <property type="match status" value="1"/>
</dbReference>
<evidence type="ECO:0000256" key="5">
    <source>
        <dbReference type="ARBA" id="ARBA00022448"/>
    </source>
</evidence>
<keyword evidence="10" id="KW-0175">Coiled coil</keyword>
<evidence type="ECO:0000256" key="1">
    <source>
        <dbReference type="ARBA" id="ARBA00003041"/>
    </source>
</evidence>
<protein>
    <recommendedName>
        <fullName evidence="4">Flagellar assembly protein FliH</fullName>
    </recommendedName>
</protein>
<proteinExistence type="inferred from homology"/>
<evidence type="ECO:0000313" key="12">
    <source>
        <dbReference type="EMBL" id="UYG52902.1"/>
    </source>
</evidence>
<keyword evidence="9" id="KW-1006">Bacterial flagellum protein export</keyword>
<evidence type="ECO:0000256" key="6">
    <source>
        <dbReference type="ARBA" id="ARBA00022490"/>
    </source>
</evidence>
<name>A0ABY6GCU0_9BURK</name>
<keyword evidence="6" id="KW-0963">Cytoplasm</keyword>
<dbReference type="EMBL" id="CP106881">
    <property type="protein sequence ID" value="UYG52902.1"/>
    <property type="molecule type" value="Genomic_DNA"/>
</dbReference>
<feature type="domain" description="Flagellar assembly protein FliH/Type III secretion system HrpE" evidence="11">
    <location>
        <begin position="113"/>
        <end position="239"/>
    </location>
</feature>
<comment type="similarity">
    <text evidence="3">Belongs to the FliH family.</text>
</comment>
<dbReference type="PRINTS" id="PR01003">
    <property type="entry name" value="FLGFLIH"/>
</dbReference>
<evidence type="ECO:0000256" key="10">
    <source>
        <dbReference type="SAM" id="Coils"/>
    </source>
</evidence>
<evidence type="ECO:0000259" key="11">
    <source>
        <dbReference type="Pfam" id="PF02108"/>
    </source>
</evidence>
<evidence type="ECO:0000256" key="7">
    <source>
        <dbReference type="ARBA" id="ARBA00022795"/>
    </source>
</evidence>
<organism evidence="12 13">
    <name type="scientific">Comamonas endophytica</name>
    <dbReference type="NCBI Taxonomy" id="2949090"/>
    <lineage>
        <taxon>Bacteria</taxon>
        <taxon>Pseudomonadati</taxon>
        <taxon>Pseudomonadota</taxon>
        <taxon>Betaproteobacteria</taxon>
        <taxon>Burkholderiales</taxon>
        <taxon>Comamonadaceae</taxon>
        <taxon>Comamonas</taxon>
    </lineage>
</organism>
<dbReference type="Proteomes" id="UP001162800">
    <property type="component" value="Chromosome"/>
</dbReference>
<feature type="coiled-coil region" evidence="10">
    <location>
        <begin position="115"/>
        <end position="142"/>
    </location>
</feature>
<reference evidence="12" key="1">
    <citation type="submission" date="2022-09" db="EMBL/GenBank/DDBJ databases">
        <title>The complete genome of Acidovorax sp. 5MLIR.</title>
        <authorList>
            <person name="Liu L."/>
            <person name="Yue J."/>
            <person name="Yang F."/>
            <person name="Yuan J."/>
            <person name="Li L."/>
        </authorList>
    </citation>
    <scope>NUCLEOTIDE SEQUENCE</scope>
    <source>
        <strain evidence="12">5MLIR</strain>
    </source>
</reference>
<gene>
    <name evidence="12" type="ORF">M9799_06655</name>
</gene>
<keyword evidence="5" id="KW-0813">Transport</keyword>
<dbReference type="PANTHER" id="PTHR34982:SF1">
    <property type="entry name" value="FLAGELLAR ASSEMBLY PROTEIN FLIH"/>
    <property type="match status" value="1"/>
</dbReference>
<evidence type="ECO:0000256" key="9">
    <source>
        <dbReference type="ARBA" id="ARBA00023225"/>
    </source>
</evidence>
<accession>A0ABY6GCU0</accession>
<keyword evidence="8" id="KW-0653">Protein transport</keyword>
<evidence type="ECO:0000256" key="2">
    <source>
        <dbReference type="ARBA" id="ARBA00004496"/>
    </source>
</evidence>
<dbReference type="InterPro" id="IPR018035">
    <property type="entry name" value="Flagellar_FliH/T3SS_HrpE"/>
</dbReference>
<sequence>MSNGPHSRFIPSEEIDSGRVVQWRFGAVGDGGLSPLLPLDGAAAAQAPQEVEVVDAPVSAPQHDAEQLEQLLKEAREKAHAEGRAQGLAQGRAEATNEWQQRMDSYTSGAGRETAQQLQSVLQKYEQSLQALEQNMASEVLQLACDIARQVVRQELACKPEALLPVVREALDMLVTEGRVATVRLNPVDFEVLDAPLRAEHGAAGKLQWLADASVPAGDVRVDAGGAVIEAGLDSRWRRAVAALGLVSSWYEGGHGE</sequence>
<comment type="subcellular location">
    <subcellularLocation>
        <location evidence="2">Cytoplasm</location>
    </subcellularLocation>
</comment>
<dbReference type="Pfam" id="PF02108">
    <property type="entry name" value="FliH"/>
    <property type="match status" value="1"/>
</dbReference>
<comment type="function">
    <text evidence="1">Needed for flagellar regrowth and assembly.</text>
</comment>
<keyword evidence="7" id="KW-1005">Bacterial flagellum biogenesis</keyword>
<dbReference type="InterPro" id="IPR000563">
    <property type="entry name" value="Flag_FliH"/>
</dbReference>